<evidence type="ECO:0000313" key="5">
    <source>
        <dbReference type="Proteomes" id="UP000006868"/>
    </source>
</evidence>
<evidence type="ECO:0000259" key="3">
    <source>
        <dbReference type="PROSITE" id="PS50943"/>
    </source>
</evidence>
<evidence type="ECO:0000256" key="2">
    <source>
        <dbReference type="SAM" id="MobiDB-lite"/>
    </source>
</evidence>
<organism evidence="4 5">
    <name type="scientific">Paenibacillus polymyxa (strain SC2)</name>
    <name type="common">Bacillus polymyxa</name>
    <dbReference type="NCBI Taxonomy" id="886882"/>
    <lineage>
        <taxon>Bacteria</taxon>
        <taxon>Bacillati</taxon>
        <taxon>Bacillota</taxon>
        <taxon>Bacilli</taxon>
        <taxon>Bacillales</taxon>
        <taxon>Paenibacillaceae</taxon>
        <taxon>Paenibacillus</taxon>
    </lineage>
</organism>
<geneLocation type="plasmid" evidence="4 5">
    <name>pSC2</name>
</geneLocation>
<dbReference type="AlphaFoldDB" id="E3EJU8"/>
<dbReference type="Gene3D" id="1.10.260.40">
    <property type="entry name" value="lambda repressor-like DNA-binding domains"/>
    <property type="match status" value="1"/>
</dbReference>
<keyword evidence="1" id="KW-0238">DNA-binding</keyword>
<dbReference type="PROSITE" id="PS50943">
    <property type="entry name" value="HTH_CROC1"/>
    <property type="match status" value="1"/>
</dbReference>
<dbReference type="SMART" id="SM00530">
    <property type="entry name" value="HTH_XRE"/>
    <property type="match status" value="1"/>
</dbReference>
<dbReference type="GO" id="GO:0003677">
    <property type="term" value="F:DNA binding"/>
    <property type="evidence" value="ECO:0007669"/>
    <property type="project" value="UniProtKB-KW"/>
</dbReference>
<reference evidence="4 5" key="1">
    <citation type="journal article" date="2011" name="J. Bacteriol.">
        <title>Complete genome sequence of Paenibacillus polymyxa SC2, a strain of plant growth-promoting Rhizobacterium with broad-spectrum antimicrobial activity.</title>
        <authorList>
            <person name="Ma M."/>
            <person name="Wang C."/>
            <person name="Ding Y."/>
            <person name="Li L."/>
            <person name="Shen D."/>
            <person name="Jiang X."/>
            <person name="Guan D."/>
            <person name="Cao F."/>
            <person name="Chen H."/>
            <person name="Feng R."/>
            <person name="Wang X."/>
            <person name="Ge Y."/>
            <person name="Yao L."/>
            <person name="Bing X."/>
            <person name="Yang X."/>
            <person name="Li J."/>
            <person name="Du B."/>
        </authorList>
    </citation>
    <scope>NUCLEOTIDE SEQUENCE [LARGE SCALE GENOMIC DNA]</scope>
    <source>
        <strain evidence="4 5">SC2</strain>
        <plasmid evidence="5">pSC2</plasmid>
    </source>
</reference>
<dbReference type="OrthoDB" id="1863321at2"/>
<dbReference type="PANTHER" id="PTHR46558">
    <property type="entry name" value="TRACRIPTIONAL REGULATORY PROTEIN-RELATED-RELATED"/>
    <property type="match status" value="1"/>
</dbReference>
<feature type="domain" description="HTH cro/C1-type" evidence="3">
    <location>
        <begin position="51"/>
        <end position="85"/>
    </location>
</feature>
<evidence type="ECO:0000256" key="1">
    <source>
        <dbReference type="ARBA" id="ARBA00023125"/>
    </source>
</evidence>
<feature type="compositionally biased region" description="Basic and acidic residues" evidence="2">
    <location>
        <begin position="101"/>
        <end position="112"/>
    </location>
</feature>
<proteinExistence type="predicted"/>
<dbReference type="EMBL" id="CP002214">
    <property type="protein sequence ID" value="ADO59696.1"/>
    <property type="molecule type" value="Genomic_DNA"/>
</dbReference>
<gene>
    <name evidence="4" type="ORF">PPSC2_26655</name>
</gene>
<accession>E3EJU8</accession>
<dbReference type="InterPro" id="IPR001387">
    <property type="entry name" value="Cro/C1-type_HTH"/>
</dbReference>
<dbReference type="HOGENOM" id="CLU_1659044_0_0_9"/>
<dbReference type="CDD" id="cd00093">
    <property type="entry name" value="HTH_XRE"/>
    <property type="match status" value="1"/>
</dbReference>
<evidence type="ECO:0000313" key="4">
    <source>
        <dbReference type="EMBL" id="ADO59696.1"/>
    </source>
</evidence>
<dbReference type="Pfam" id="PF12844">
    <property type="entry name" value="HTH_19"/>
    <property type="match status" value="1"/>
</dbReference>
<protein>
    <recommendedName>
        <fullName evidence="3">HTH cro/C1-type domain-containing protein</fullName>
    </recommendedName>
</protein>
<dbReference type="SUPFAM" id="SSF47413">
    <property type="entry name" value="lambda repressor-like DNA-binding domains"/>
    <property type="match status" value="1"/>
</dbReference>
<dbReference type="KEGG" id="ppm:PPSC2_26655"/>
<feature type="region of interest" description="Disordered" evidence="2">
    <location>
        <begin position="92"/>
        <end position="120"/>
    </location>
</feature>
<name>E3EJU8_PAEPS</name>
<keyword evidence="4" id="KW-0614">Plasmid</keyword>
<dbReference type="PANTHER" id="PTHR46558:SF4">
    <property type="entry name" value="DNA-BIDING PHAGE PROTEIN"/>
    <property type="match status" value="1"/>
</dbReference>
<dbReference type="Proteomes" id="UP000006868">
    <property type="component" value="Plasmid pSC2"/>
</dbReference>
<dbReference type="PATRIC" id="fig|886882.15.peg.5630"/>
<dbReference type="InterPro" id="IPR010982">
    <property type="entry name" value="Lambda_DNA-bd_dom_sf"/>
</dbReference>
<dbReference type="RefSeq" id="WP_013386110.1">
    <property type="nucleotide sequence ID" value="NC_014628.2"/>
</dbReference>
<sequence>MSVIKSDLNTIGERLYYLRRNAHLSMQELASNLIVPVYGADNKVILYYKAVAQSTINNIEKDINRPSSDIIIAICRYFGVSADWLLTGKEYEPSENQGLNSREKKADHEQDKTNSTPDPQYLKKIIREEVLNFMRSEEFSQLSLNLLVKKLETKQTKDS</sequence>